<name>A0A9Q2RX34_9RHOB</name>
<comment type="caution">
    <text evidence="1">The sequence shown here is derived from an EMBL/GenBank/DDBJ whole genome shotgun (WGS) entry which is preliminary data.</text>
</comment>
<proteinExistence type="predicted"/>
<dbReference type="EMBL" id="JAFBWN010000019">
    <property type="protein sequence ID" value="MBM2356700.1"/>
    <property type="molecule type" value="Genomic_DNA"/>
</dbReference>
<gene>
    <name evidence="1" type="ORF">JQX14_19280</name>
</gene>
<protein>
    <submittedName>
        <fullName evidence="1">Uncharacterized protein</fullName>
    </submittedName>
</protein>
<dbReference type="Proteomes" id="UP000809337">
    <property type="component" value="Unassembled WGS sequence"/>
</dbReference>
<dbReference type="RefSeq" id="WP_231035587.1">
    <property type="nucleotide sequence ID" value="NZ_JAJNGX010000019.1"/>
</dbReference>
<reference evidence="1" key="1">
    <citation type="submission" date="2021-01" db="EMBL/GenBank/DDBJ databases">
        <title>Diatom-associated Roseobacters Show Island Model of Population Structure.</title>
        <authorList>
            <person name="Qu L."/>
            <person name="Feng X."/>
            <person name="Chen Y."/>
            <person name="Li L."/>
            <person name="Wang X."/>
            <person name="Hu Z."/>
            <person name="Wang H."/>
            <person name="Luo H."/>
        </authorList>
    </citation>
    <scope>NUCLEOTIDE SEQUENCE</scope>
    <source>
        <strain evidence="1">SM26-45</strain>
    </source>
</reference>
<organism evidence="1 2">
    <name type="scientific">Pseudosulfitobacter pseudonitzschiae</name>
    <dbReference type="NCBI Taxonomy" id="1402135"/>
    <lineage>
        <taxon>Bacteria</taxon>
        <taxon>Pseudomonadati</taxon>
        <taxon>Pseudomonadota</taxon>
        <taxon>Alphaproteobacteria</taxon>
        <taxon>Rhodobacterales</taxon>
        <taxon>Roseobacteraceae</taxon>
        <taxon>Pseudosulfitobacter</taxon>
    </lineage>
</organism>
<sequence length="60" mass="6735">MLIVVQAIDRAQSAAVKTDDAAALERKLHIADRVSADRDGWLNPHERIVILRKLGRGMSW</sequence>
<evidence type="ECO:0000313" key="1">
    <source>
        <dbReference type="EMBL" id="MBM2356700.1"/>
    </source>
</evidence>
<dbReference type="AlphaFoldDB" id="A0A9Q2RX34"/>
<evidence type="ECO:0000313" key="2">
    <source>
        <dbReference type="Proteomes" id="UP000809337"/>
    </source>
</evidence>
<accession>A0A9Q2RX34</accession>